<accession>A0A2P2C9H3</accession>
<proteinExistence type="predicted"/>
<evidence type="ECO:0000313" key="2">
    <source>
        <dbReference type="EMBL" id="CUR58654.1"/>
    </source>
</evidence>
<feature type="transmembrane region" description="Helical" evidence="1">
    <location>
        <begin position="32"/>
        <end position="49"/>
    </location>
</feature>
<dbReference type="AlphaFoldDB" id="A0A2P2C9H3"/>
<feature type="transmembrane region" description="Helical" evidence="1">
    <location>
        <begin position="170"/>
        <end position="188"/>
    </location>
</feature>
<evidence type="ECO:0008006" key="3">
    <source>
        <dbReference type="Google" id="ProtNLM"/>
    </source>
</evidence>
<feature type="transmembrane region" description="Helical" evidence="1">
    <location>
        <begin position="114"/>
        <end position="134"/>
    </location>
</feature>
<feature type="transmembrane region" description="Helical" evidence="1">
    <location>
        <begin position="141"/>
        <end position="158"/>
    </location>
</feature>
<keyword evidence="1" id="KW-0812">Transmembrane</keyword>
<reference evidence="2" key="1">
    <citation type="submission" date="2015-08" db="EMBL/GenBank/DDBJ databases">
        <authorList>
            <person name="Babu N.S."/>
            <person name="Beckwith C.J."/>
            <person name="Beseler K.G."/>
            <person name="Brison A."/>
            <person name="Carone J.V."/>
            <person name="Caskin T.P."/>
            <person name="Diamond M."/>
            <person name="Durham M.E."/>
            <person name="Foxe J.M."/>
            <person name="Go M."/>
            <person name="Henderson B.A."/>
            <person name="Jones I.B."/>
            <person name="McGettigan J.A."/>
            <person name="Micheletti S.J."/>
            <person name="Nasrallah M.E."/>
            <person name="Ortiz D."/>
            <person name="Piller C.R."/>
            <person name="Privatt S.R."/>
            <person name="Schneider S.L."/>
            <person name="Sharp S."/>
            <person name="Smith T.C."/>
            <person name="Stanton J.D."/>
            <person name="Ullery H.E."/>
            <person name="Wilson R.J."/>
            <person name="Serrano M.G."/>
            <person name="Buck G."/>
            <person name="Lee V."/>
            <person name="Wang Y."/>
            <person name="Carvalho R."/>
            <person name="Voegtly L."/>
            <person name="Shi R."/>
            <person name="Duckworth R."/>
            <person name="Johnson A."/>
            <person name="Loviza R."/>
            <person name="Walstead R."/>
            <person name="Shah Z."/>
            <person name="Kiflezghi M."/>
            <person name="Wade K."/>
            <person name="Ball S.L."/>
            <person name="Bradley K.W."/>
            <person name="Asai D.J."/>
            <person name="Bowman C.A."/>
            <person name="Russell D.A."/>
            <person name="Pope W.H."/>
            <person name="Jacobs-Sera D."/>
            <person name="Hendrix R.W."/>
            <person name="Hatfull G.F."/>
        </authorList>
    </citation>
    <scope>NUCLEOTIDE SEQUENCE</scope>
</reference>
<keyword evidence="1" id="KW-0472">Membrane</keyword>
<evidence type="ECO:0000256" key="1">
    <source>
        <dbReference type="SAM" id="Phobius"/>
    </source>
</evidence>
<gene>
    <name evidence="2" type="ORF">NOCA2530016</name>
</gene>
<organism evidence="2">
    <name type="scientific">metagenome</name>
    <dbReference type="NCBI Taxonomy" id="256318"/>
    <lineage>
        <taxon>unclassified sequences</taxon>
        <taxon>metagenomes</taxon>
    </lineage>
</organism>
<name>A0A2P2C9H3_9ZZZZ</name>
<dbReference type="EMBL" id="CZKA01000049">
    <property type="protein sequence ID" value="CUR58654.1"/>
    <property type="molecule type" value="Genomic_DNA"/>
</dbReference>
<protein>
    <recommendedName>
        <fullName evidence="3">Thiosulfate dehydrogenase [quinone] large subunit</fullName>
    </recommendedName>
</protein>
<sequence>MVTMHRNHDTNVADPHAATGVAGRDTRLFDRALAALRIGFGLTFLWAFFDKLLALGFGTGAITDETGARTGIDFFAKDGAWLNGGNPTKGFLTFGVPADNPLQGMFNSMAGDPWVNVLFMAGLLGVGLTLTLGIGMKLGTISGALMYAFMWIASWPLANNPVIDDHLLGVLSMIVLGLSAAGMTWGLGRAWSRTSLVRRAPILQ</sequence>
<keyword evidence="1" id="KW-1133">Transmembrane helix</keyword>